<comment type="caution">
    <text evidence="1">The sequence shown here is derived from an EMBL/GenBank/DDBJ whole genome shotgun (WGS) entry which is preliminary data.</text>
</comment>
<accession>A0A1F5X3Y1</accession>
<proteinExistence type="predicted"/>
<sequence>MRYLSKLGEGKAVSVCTDDKAKCLEVRFERKILSGDISKGKLVPTSFEGIKRRGGKRRLAVGISYESAEALHLVLGRALKDMRKKRSEFVVEGRRAAIMDKLASLVYMFVRIQNAKL</sequence>
<gene>
    <name evidence="1" type="ORF">A3B18_03035</name>
</gene>
<reference evidence="1 2" key="1">
    <citation type="journal article" date="2016" name="Nat. Commun.">
        <title>Thousands of microbial genomes shed light on interconnected biogeochemical processes in an aquifer system.</title>
        <authorList>
            <person name="Anantharaman K."/>
            <person name="Brown C.T."/>
            <person name="Hug L.A."/>
            <person name="Sharon I."/>
            <person name="Castelle C.J."/>
            <person name="Probst A.J."/>
            <person name="Thomas B.C."/>
            <person name="Singh A."/>
            <person name="Wilkins M.J."/>
            <person name="Karaoz U."/>
            <person name="Brodie E.L."/>
            <person name="Williams K.H."/>
            <person name="Hubbard S.S."/>
            <person name="Banfield J.F."/>
        </authorList>
    </citation>
    <scope>NUCLEOTIDE SEQUENCE [LARGE SCALE GENOMIC DNA]</scope>
</reference>
<evidence type="ECO:0000313" key="2">
    <source>
        <dbReference type="Proteomes" id="UP000178684"/>
    </source>
</evidence>
<dbReference type="EMBL" id="MFIE01000023">
    <property type="protein sequence ID" value="OGF82291.1"/>
    <property type="molecule type" value="Genomic_DNA"/>
</dbReference>
<dbReference type="Proteomes" id="UP000178684">
    <property type="component" value="Unassembled WGS sequence"/>
</dbReference>
<organism evidence="1 2">
    <name type="scientific">Candidatus Giovannonibacteria bacterium RIFCSPLOWO2_01_FULL_46_13</name>
    <dbReference type="NCBI Taxonomy" id="1798352"/>
    <lineage>
        <taxon>Bacteria</taxon>
        <taxon>Candidatus Giovannoniibacteriota</taxon>
    </lineage>
</organism>
<dbReference type="AlphaFoldDB" id="A0A1F5X3Y1"/>
<name>A0A1F5X3Y1_9BACT</name>
<protein>
    <submittedName>
        <fullName evidence="1">Uncharacterized protein</fullName>
    </submittedName>
</protein>
<evidence type="ECO:0000313" key="1">
    <source>
        <dbReference type="EMBL" id="OGF82291.1"/>
    </source>
</evidence>